<dbReference type="AlphaFoldDB" id="L0KZ40"/>
<proteinExistence type="predicted"/>
<evidence type="ECO:0000313" key="4">
    <source>
        <dbReference type="Proteomes" id="UP000010866"/>
    </source>
</evidence>
<dbReference type="EMBL" id="CP003363">
    <property type="protein sequence ID" value="AGB50722.1"/>
    <property type="molecule type" value="Genomic_DNA"/>
</dbReference>
<dbReference type="GO" id="GO:0009307">
    <property type="term" value="P:DNA restriction-modification system"/>
    <property type="evidence" value="ECO:0007669"/>
    <property type="project" value="InterPro"/>
</dbReference>
<organism evidence="3 4">
    <name type="scientific">Methanomethylovorans hollandica (strain DSM 15978 / NBRC 107637 / DMS1)</name>
    <dbReference type="NCBI Taxonomy" id="867904"/>
    <lineage>
        <taxon>Archaea</taxon>
        <taxon>Methanobacteriati</taxon>
        <taxon>Methanobacteriota</taxon>
        <taxon>Stenosarchaea group</taxon>
        <taxon>Methanomicrobia</taxon>
        <taxon>Methanosarcinales</taxon>
        <taxon>Methanosarcinaceae</taxon>
        <taxon>Methanomethylovorans</taxon>
    </lineage>
</organism>
<evidence type="ECO:0000313" key="3">
    <source>
        <dbReference type="EMBL" id="AGB50722.1"/>
    </source>
</evidence>
<keyword evidence="4" id="KW-1185">Reference proteome</keyword>
<feature type="coiled-coil region" evidence="1">
    <location>
        <begin position="193"/>
        <end position="220"/>
    </location>
</feature>
<dbReference type="GO" id="GO:0003677">
    <property type="term" value="F:DNA binding"/>
    <property type="evidence" value="ECO:0007669"/>
    <property type="project" value="InterPro"/>
</dbReference>
<feature type="domain" description="Restriction endonuclease type IV Mrr" evidence="2">
    <location>
        <begin position="238"/>
        <end position="324"/>
    </location>
</feature>
<dbReference type="RefSeq" id="WP_015313854.1">
    <property type="nucleotide sequence ID" value="NC_019972.1"/>
</dbReference>
<dbReference type="Pfam" id="PF04471">
    <property type="entry name" value="Mrr_cat"/>
    <property type="match status" value="1"/>
</dbReference>
<dbReference type="GeneID" id="14401547"/>
<dbReference type="GO" id="GO:0004519">
    <property type="term" value="F:endonuclease activity"/>
    <property type="evidence" value="ECO:0007669"/>
    <property type="project" value="InterPro"/>
</dbReference>
<sequence>MPITLDNSSKEILIENMTISNPDVFNFLCDKDNREEWIERALIVGCAGLKQMILTDNVDYVEKKFNDFLQQARDVFKEQSEEVTQKIDDTFSLEKNTSPLYKLQSLILDYFDEDNGKFKVLVDGYFNKDGGEVRKLLDQSFDLKNTDSPFYQLIKNIEEATGKDENAIKELLDPHKTDSPAEKLKREIFLKFKELKEQEMQQLNERIKEMREQELKDIRDVVLKAEAVAEEKERGTAKGFDFEELVYNSLLEMSSSFEDEVEAVGRSAGRSAKKGDIVIDIDGDEKCRIVVECKDAGGYTAKKTMEEINEAIDNRNAAYGIFLFAKQEQMPSQFNCVKITDSYLITYMDNENLHFAYRLARTLLKHQQTHTYSVETAKISSEVQKIEELIKNINTMQGKVTQIINSGEYLKVELKKLYEGVDFSLNRIDSYLGSEKAVAE</sequence>
<dbReference type="Proteomes" id="UP000010866">
    <property type="component" value="Plasmid pMETHO01"/>
</dbReference>
<name>L0KZ40_METHD</name>
<evidence type="ECO:0000256" key="1">
    <source>
        <dbReference type="SAM" id="Coils"/>
    </source>
</evidence>
<protein>
    <recommendedName>
        <fullName evidence="2">Restriction endonuclease type IV Mrr domain-containing protein</fullName>
    </recommendedName>
</protein>
<dbReference type="InterPro" id="IPR007560">
    <property type="entry name" value="Restrct_endonuc_IV_Mrr"/>
</dbReference>
<gene>
    <name evidence="3" type="ordered locus">Metho_2585</name>
</gene>
<keyword evidence="3" id="KW-0614">Plasmid</keyword>
<dbReference type="OrthoDB" id="298020at2157"/>
<evidence type="ECO:0000259" key="2">
    <source>
        <dbReference type="Pfam" id="PF04471"/>
    </source>
</evidence>
<accession>L0KZ40</accession>
<geneLocation type="plasmid" evidence="3 4">
    <name>pMETHO01</name>
</geneLocation>
<keyword evidence="1" id="KW-0175">Coiled coil</keyword>
<dbReference type="HOGENOM" id="CLU_600810_0_0_2"/>
<dbReference type="KEGG" id="mhz:Metho_2585"/>
<reference evidence="4" key="1">
    <citation type="submission" date="2012-02" db="EMBL/GenBank/DDBJ databases">
        <title>Complete sequence of plasmid of Methanomethylovorans hollandica DSM 15978.</title>
        <authorList>
            <person name="Lucas S."/>
            <person name="Copeland A."/>
            <person name="Lapidus A."/>
            <person name="Glavina del Rio T."/>
            <person name="Dalin E."/>
            <person name="Tice H."/>
            <person name="Bruce D."/>
            <person name="Goodwin L."/>
            <person name="Pitluck S."/>
            <person name="Peters L."/>
            <person name="Mikhailova N."/>
            <person name="Held B."/>
            <person name="Kyrpides N."/>
            <person name="Mavromatis K."/>
            <person name="Ivanova N."/>
            <person name="Brettin T."/>
            <person name="Detter J.C."/>
            <person name="Han C."/>
            <person name="Larimer F."/>
            <person name="Land M."/>
            <person name="Hauser L."/>
            <person name="Markowitz V."/>
            <person name="Cheng J.-F."/>
            <person name="Hugenholtz P."/>
            <person name="Woyke T."/>
            <person name="Wu D."/>
            <person name="Spring S."/>
            <person name="Schroeder M."/>
            <person name="Brambilla E."/>
            <person name="Klenk H.-P."/>
            <person name="Eisen J.A."/>
        </authorList>
    </citation>
    <scope>NUCLEOTIDE SEQUENCE [LARGE SCALE GENOMIC DNA]</scope>
    <source>
        <strain evidence="4">DSM 15978 / NBRC 107637 / DMS1</strain>
        <plasmid evidence="4">Plasmid pMETHO01</plasmid>
    </source>
</reference>